<accession>A0A852Z0A3</accession>
<dbReference type="SUPFAM" id="SSF53955">
    <property type="entry name" value="Lysozyme-like"/>
    <property type="match status" value="1"/>
</dbReference>
<dbReference type="GO" id="GO:0008933">
    <property type="term" value="F:peptidoglycan lytic transglycosylase activity"/>
    <property type="evidence" value="ECO:0007669"/>
    <property type="project" value="TreeGrafter"/>
</dbReference>
<gene>
    <name evidence="3" type="ORF">FHR84_003610</name>
</gene>
<name>A0A852Z0A3_9ACTN</name>
<dbReference type="EMBL" id="JACBYW010000006">
    <property type="protein sequence ID" value="NYH80261.1"/>
    <property type="molecule type" value="Genomic_DNA"/>
</dbReference>
<feature type="region of interest" description="Disordered" evidence="1">
    <location>
        <begin position="1"/>
        <end position="35"/>
    </location>
</feature>
<feature type="compositionally biased region" description="Low complexity" evidence="1">
    <location>
        <begin position="394"/>
        <end position="415"/>
    </location>
</feature>
<evidence type="ECO:0000259" key="2">
    <source>
        <dbReference type="Pfam" id="PF13406"/>
    </source>
</evidence>
<evidence type="ECO:0000313" key="3">
    <source>
        <dbReference type="EMBL" id="NYH80261.1"/>
    </source>
</evidence>
<dbReference type="InterPro" id="IPR043426">
    <property type="entry name" value="MltB-like"/>
</dbReference>
<feature type="region of interest" description="Disordered" evidence="1">
    <location>
        <begin position="306"/>
        <end position="434"/>
    </location>
</feature>
<proteinExistence type="predicted"/>
<dbReference type="InterPro" id="IPR023346">
    <property type="entry name" value="Lysozyme-like_dom_sf"/>
</dbReference>
<evidence type="ECO:0000313" key="4">
    <source>
        <dbReference type="Proteomes" id="UP000548304"/>
    </source>
</evidence>
<dbReference type="GO" id="GO:0009253">
    <property type="term" value="P:peptidoglycan catabolic process"/>
    <property type="evidence" value="ECO:0007669"/>
    <property type="project" value="TreeGrafter"/>
</dbReference>
<reference evidence="3 4" key="1">
    <citation type="submission" date="2020-07" db="EMBL/GenBank/DDBJ databases">
        <title>Genomic Encyclopedia of Type Strains, Phase III (KMG-III): the genomes of soil and plant-associated and newly described type strains.</title>
        <authorList>
            <person name="Whitman W."/>
        </authorList>
    </citation>
    <scope>NUCLEOTIDE SEQUENCE [LARGE SCALE GENOMIC DNA]</scope>
    <source>
        <strain evidence="3 4">CECT 8576</strain>
    </source>
</reference>
<dbReference type="AlphaFoldDB" id="A0A852Z0A3"/>
<evidence type="ECO:0000256" key="1">
    <source>
        <dbReference type="SAM" id="MobiDB-lite"/>
    </source>
</evidence>
<organism evidence="3 4">
    <name type="scientific">Actinopolyspora biskrensis</name>
    <dbReference type="NCBI Taxonomy" id="1470178"/>
    <lineage>
        <taxon>Bacteria</taxon>
        <taxon>Bacillati</taxon>
        <taxon>Actinomycetota</taxon>
        <taxon>Actinomycetes</taxon>
        <taxon>Actinopolysporales</taxon>
        <taxon>Actinopolysporaceae</taxon>
        <taxon>Actinopolyspora</taxon>
    </lineage>
</organism>
<dbReference type="Proteomes" id="UP000548304">
    <property type="component" value="Unassembled WGS sequence"/>
</dbReference>
<feature type="compositionally biased region" description="Basic and acidic residues" evidence="1">
    <location>
        <begin position="316"/>
        <end position="327"/>
    </location>
</feature>
<feature type="compositionally biased region" description="Basic residues" evidence="1">
    <location>
        <begin position="1"/>
        <end position="15"/>
    </location>
</feature>
<dbReference type="Pfam" id="PF13406">
    <property type="entry name" value="SLT_2"/>
    <property type="match status" value="1"/>
</dbReference>
<dbReference type="CDD" id="cd13399">
    <property type="entry name" value="Slt35-like"/>
    <property type="match status" value="1"/>
</dbReference>
<dbReference type="Gene3D" id="1.10.530.10">
    <property type="match status" value="1"/>
</dbReference>
<keyword evidence="4" id="KW-1185">Reference proteome</keyword>
<dbReference type="RefSeq" id="WP_218863026.1">
    <property type="nucleotide sequence ID" value="NZ_JACBYW010000006.1"/>
</dbReference>
<protein>
    <recommendedName>
        <fullName evidence="2">Transglycosylase SLT domain-containing protein</fullName>
    </recommendedName>
</protein>
<sequence>MARRNRPAPWRRRPQRSWWSHPAGSDRSARGRRARGVSPGGTLLLLFGLLLPFVLVGGANALTATWFAGKSAPGDSGVPRGLGASGRVPERQEPGVRLLRDSAALRDPDSEEAVDVPDGPLGVPEPVLRAYRGAARGTAETDPSCGLRWSVLAAIGRAESGHAGSGRVDGTGTTATAILGPRLDGGEDLAAVPDTDSGELDGDPVWDRAVGPMQFLPSTWRRYGADGDGDGVSSPHNVHDAALAAARYLCDAGGDLNRPRDLARAVFRYNHSESYVREVLGWATAYRTGVLPVPTDPAPEVDEVVLPEAGSSSPETSERTEPERSGQRPEFPPLSPAPGPSGDSGREAFSPLVPAPSRGGGGEDPAGSERPSRTRAPETSDGGGAEPSEPNRTSRAPAPASESSAESHPSAPSGSWRERGSSAPEPSSAADTGS</sequence>
<comment type="caution">
    <text evidence="3">The sequence shown here is derived from an EMBL/GenBank/DDBJ whole genome shotgun (WGS) entry which is preliminary data.</text>
</comment>
<dbReference type="PANTHER" id="PTHR30163">
    <property type="entry name" value="MEMBRANE-BOUND LYTIC MUREIN TRANSGLYCOSYLASE B"/>
    <property type="match status" value="1"/>
</dbReference>
<feature type="domain" description="Transglycosylase SLT" evidence="2">
    <location>
        <begin position="206"/>
        <end position="253"/>
    </location>
</feature>
<feature type="region of interest" description="Disordered" evidence="1">
    <location>
        <begin position="68"/>
        <end position="95"/>
    </location>
</feature>
<dbReference type="InterPro" id="IPR031304">
    <property type="entry name" value="SLT_2"/>
</dbReference>
<feature type="compositionally biased region" description="Pro residues" evidence="1">
    <location>
        <begin position="330"/>
        <end position="339"/>
    </location>
</feature>
<dbReference type="PANTHER" id="PTHR30163:SF8">
    <property type="entry name" value="LYTIC MUREIN TRANSGLYCOSYLASE"/>
    <property type="match status" value="1"/>
</dbReference>
<feature type="compositionally biased region" description="Low complexity" evidence="1">
    <location>
        <begin position="16"/>
        <end position="26"/>
    </location>
</feature>